<reference evidence="1" key="1">
    <citation type="submission" date="2015-07" db="EMBL/GenBank/DDBJ databases">
        <title>MeaNS - Measles Nucleotide Surveillance Program.</title>
        <authorList>
            <person name="Tran T."/>
            <person name="Druce J."/>
        </authorList>
    </citation>
    <scope>NUCLEOTIDE SEQUENCE</scope>
    <source>
        <strain evidence="1">UCB-OBI-ISO-001</strain>
        <tissue evidence="1">Gonad</tissue>
    </source>
</reference>
<proteinExistence type="predicted"/>
<dbReference type="EMBL" id="KQ419197">
    <property type="protein sequence ID" value="KOF84293.1"/>
    <property type="molecule type" value="Genomic_DNA"/>
</dbReference>
<organism evidence="1">
    <name type="scientific">Octopus bimaculoides</name>
    <name type="common">California two-spotted octopus</name>
    <dbReference type="NCBI Taxonomy" id="37653"/>
    <lineage>
        <taxon>Eukaryota</taxon>
        <taxon>Metazoa</taxon>
        <taxon>Spiralia</taxon>
        <taxon>Lophotrochozoa</taxon>
        <taxon>Mollusca</taxon>
        <taxon>Cephalopoda</taxon>
        <taxon>Coleoidea</taxon>
        <taxon>Octopodiformes</taxon>
        <taxon>Octopoda</taxon>
        <taxon>Incirrata</taxon>
        <taxon>Octopodidae</taxon>
        <taxon>Octopus</taxon>
    </lineage>
</organism>
<sequence length="84" mass="10067">MYTDNNTHAKCTKHFNKIRPRMLFLHAQNFVYCFVYCFLELKKECSSSIINVLRRITVAFNYYTLSKYQDYHTSLHSLISFVKA</sequence>
<protein>
    <submittedName>
        <fullName evidence="1">Uncharacterized protein</fullName>
    </submittedName>
</protein>
<accession>A0A0L8H4U0</accession>
<evidence type="ECO:0000313" key="1">
    <source>
        <dbReference type="EMBL" id="KOF84293.1"/>
    </source>
</evidence>
<name>A0A0L8H4U0_OCTBM</name>
<dbReference type="AlphaFoldDB" id="A0A0L8H4U0"/>
<gene>
    <name evidence="1" type="ORF">OCBIM_22022320mg</name>
</gene>